<dbReference type="InterPro" id="IPR009071">
    <property type="entry name" value="HMG_box_dom"/>
</dbReference>
<reference evidence="16" key="2">
    <citation type="submission" date="2025-08" db="UniProtKB">
        <authorList>
            <consortium name="Ensembl"/>
        </authorList>
    </citation>
    <scope>IDENTIFICATION</scope>
</reference>
<feature type="compositionally biased region" description="Basic and acidic residues" evidence="14">
    <location>
        <begin position="400"/>
        <end position="413"/>
    </location>
</feature>
<feature type="region of interest" description="Disordered" evidence="14">
    <location>
        <begin position="1"/>
        <end position="21"/>
    </location>
</feature>
<dbReference type="SUPFAM" id="SSF47095">
    <property type="entry name" value="HMG-box"/>
    <property type="match status" value="1"/>
</dbReference>
<dbReference type="PANTHER" id="PTHR13059:SF10">
    <property type="entry name" value="HMG BOX TRANSCRIPTION FACTOR BBX"/>
    <property type="match status" value="1"/>
</dbReference>
<keyword evidence="4" id="KW-0832">Ubl conjugation</keyword>
<evidence type="ECO:0000259" key="15">
    <source>
        <dbReference type="PROSITE" id="PS50118"/>
    </source>
</evidence>
<feature type="compositionally biased region" description="Basic and acidic residues" evidence="14">
    <location>
        <begin position="640"/>
        <end position="649"/>
    </location>
</feature>
<evidence type="ECO:0000256" key="14">
    <source>
        <dbReference type="SAM" id="MobiDB-lite"/>
    </source>
</evidence>
<keyword evidence="17" id="KW-1185">Reference proteome</keyword>
<reference evidence="16 17" key="1">
    <citation type="journal article" date="2014" name="Nat. Genet.">
        <title>Whole-genome sequence of a flatfish provides insights into ZW sex chromosome evolution and adaptation to a benthic lifestyle.</title>
        <authorList>
            <person name="Chen S."/>
            <person name="Zhang G."/>
            <person name="Shao C."/>
            <person name="Huang Q."/>
            <person name="Liu G."/>
            <person name="Zhang P."/>
            <person name="Song W."/>
            <person name="An N."/>
            <person name="Chalopin D."/>
            <person name="Volff J.N."/>
            <person name="Hong Y."/>
            <person name="Li Q."/>
            <person name="Sha Z."/>
            <person name="Zhou H."/>
            <person name="Xie M."/>
            <person name="Yu Q."/>
            <person name="Liu Y."/>
            <person name="Xiang H."/>
            <person name="Wang N."/>
            <person name="Wu K."/>
            <person name="Yang C."/>
            <person name="Zhou Q."/>
            <person name="Liao X."/>
            <person name="Yang L."/>
            <person name="Hu Q."/>
            <person name="Zhang J."/>
            <person name="Meng L."/>
            <person name="Jin L."/>
            <person name="Tian Y."/>
            <person name="Lian J."/>
            <person name="Yang J."/>
            <person name="Miao G."/>
            <person name="Liu S."/>
            <person name="Liang Z."/>
            <person name="Yan F."/>
            <person name="Li Y."/>
            <person name="Sun B."/>
            <person name="Zhang H."/>
            <person name="Zhang J."/>
            <person name="Zhu Y."/>
            <person name="Du M."/>
            <person name="Zhao Y."/>
            <person name="Schartl M."/>
            <person name="Tang Q."/>
            <person name="Wang J."/>
        </authorList>
    </citation>
    <scope>NUCLEOTIDE SEQUENCE</scope>
</reference>
<reference evidence="16" key="3">
    <citation type="submission" date="2025-09" db="UniProtKB">
        <authorList>
            <consortium name="Ensembl"/>
        </authorList>
    </citation>
    <scope>IDENTIFICATION</scope>
</reference>
<dbReference type="GO" id="GO:0000977">
    <property type="term" value="F:RNA polymerase II transcription regulatory region sequence-specific DNA binding"/>
    <property type="evidence" value="ECO:0007669"/>
    <property type="project" value="TreeGrafter"/>
</dbReference>
<dbReference type="InterPro" id="IPR019102">
    <property type="entry name" value="TF_HMG_box_BBX_DUF2028"/>
</dbReference>
<protein>
    <recommendedName>
        <fullName evidence="10">HMG box transcription factor BBX</fullName>
    </recommendedName>
    <alternativeName>
        <fullName evidence="12">Bobby sox homolog</fullName>
    </alternativeName>
    <alternativeName>
        <fullName evidence="11">HMG box-containing protein 2</fullName>
    </alternativeName>
</protein>
<evidence type="ECO:0000256" key="3">
    <source>
        <dbReference type="ARBA" id="ARBA00022553"/>
    </source>
</evidence>
<dbReference type="SMART" id="SM00398">
    <property type="entry name" value="HMG"/>
    <property type="match status" value="1"/>
</dbReference>
<evidence type="ECO:0000256" key="11">
    <source>
        <dbReference type="ARBA" id="ARBA00082639"/>
    </source>
</evidence>
<feature type="region of interest" description="Disordered" evidence="14">
    <location>
        <begin position="36"/>
        <end position="73"/>
    </location>
</feature>
<evidence type="ECO:0000256" key="12">
    <source>
        <dbReference type="ARBA" id="ARBA00082897"/>
    </source>
</evidence>
<evidence type="ECO:0000256" key="10">
    <source>
        <dbReference type="ARBA" id="ARBA00073049"/>
    </source>
</evidence>
<dbReference type="Ensembl" id="ENSCSET00000030914.1">
    <property type="protein sequence ID" value="ENSCSEP00000030509.1"/>
    <property type="gene ID" value="ENSCSEG00000019500.1"/>
</dbReference>
<feature type="compositionally biased region" description="Basic and acidic residues" evidence="14">
    <location>
        <begin position="503"/>
        <end position="513"/>
    </location>
</feature>
<proteinExistence type="predicted"/>
<name>A0A3P8WUS5_CYNSE</name>
<feature type="compositionally biased region" description="Acidic residues" evidence="14">
    <location>
        <begin position="39"/>
        <end position="51"/>
    </location>
</feature>
<sequence>MKGGGRGKEPPVVGEVAGKRPKRKCLQWHPLLSKKALDFSEEEEEEDEEELEKSGNLLGTTEEVEEDSNEQRARRPMNAFLLFCKRHRSLVRQEHPRLDNRGATKILADWWAVLEPKEKQKYTDMAKEYKDAFMKANPGYKWCPTTSKPVKTPPSPTVCNPRKKVWSFSSNLSKDSTTARKVPKTDSMPQLNFAMADPTKMGGLSMLLLAGEHALTNREVCCLFMFFLSTLRFIFSTTVVPFFTHANFMYLHRFLLALKLVYQTQLVKKSMCLASEAGKMEVAVSQPEDSSSAASVQQTAIKQEVKEERANTVDCPPSSNMSAASPSVSTVTSTSTDAIPQHLSSQNACVKKKSKKKEAAKSHTSSESPCTAKKTVKKCNNAESDVDSVFSTIEAVAKGAWKDPEEKPKKDVQSDLSGVTSGTPKKRSKPKVKTPVKEKKEEKMDTDSGMCGQSSSSVEEINEEMTDVSPNTEADDLSLGDTQVQGSTVDLHHSPCNPSPGKLQEDDKGKEGEVTLEPNMENRGSRKSERSCKGALYKTLVSEGMLTSLRANIDRGKRGAFRAADHDANWSDDSWAVSQLGPNNPKKLKKSKSKDDLGKLEEEFEKKFNSLPQYSPMLFDKKSTTVAKKKKTDGSTVQEDASKLGKGEKNGQPPKAKSCAPVAILCPDLQGATSLEMLVGSQKRKARKTKITHLVRTADGSVSPAEGKFNENKLPLHQQNLCNDKGCYSNPRAEEAPLSTIPHELPAFFSLAALAEVAAMENVHRGQKGLAESQKKELAQTPVLISCADQ</sequence>
<feature type="domain" description="HMG box" evidence="15">
    <location>
        <begin position="73"/>
        <end position="141"/>
    </location>
</feature>
<dbReference type="GeneTree" id="ENSGT00940000158592"/>
<organism evidence="16 17">
    <name type="scientific">Cynoglossus semilaevis</name>
    <name type="common">Tongue sole</name>
    <dbReference type="NCBI Taxonomy" id="244447"/>
    <lineage>
        <taxon>Eukaryota</taxon>
        <taxon>Metazoa</taxon>
        <taxon>Chordata</taxon>
        <taxon>Craniata</taxon>
        <taxon>Vertebrata</taxon>
        <taxon>Euteleostomi</taxon>
        <taxon>Actinopterygii</taxon>
        <taxon>Neopterygii</taxon>
        <taxon>Teleostei</taxon>
        <taxon>Neoteleostei</taxon>
        <taxon>Acanthomorphata</taxon>
        <taxon>Carangaria</taxon>
        <taxon>Pleuronectiformes</taxon>
        <taxon>Pleuronectoidei</taxon>
        <taxon>Cynoglossidae</taxon>
        <taxon>Cynoglossinae</taxon>
        <taxon>Cynoglossus</taxon>
    </lineage>
</organism>
<evidence type="ECO:0000256" key="1">
    <source>
        <dbReference type="ARBA" id="ARBA00004123"/>
    </source>
</evidence>
<evidence type="ECO:0000313" key="16">
    <source>
        <dbReference type="Ensembl" id="ENSCSEP00000030509.1"/>
    </source>
</evidence>
<feature type="compositionally biased region" description="Polar residues" evidence="14">
    <location>
        <begin position="414"/>
        <end position="423"/>
    </location>
</feature>
<keyword evidence="8 13" id="KW-0539">Nucleus</keyword>
<dbReference type="AlphaFoldDB" id="A0A3P8WUS5"/>
<comment type="function">
    <text evidence="9">Transcription factor that is necessary for cell cycle progression from G1 to S phase.</text>
</comment>
<accession>A0A3P8WUS5</accession>
<dbReference type="Gene3D" id="1.10.30.10">
    <property type="entry name" value="High mobility group box domain"/>
    <property type="match status" value="1"/>
</dbReference>
<dbReference type="Proteomes" id="UP000265120">
    <property type="component" value="Chromosome 19"/>
</dbReference>
<feature type="compositionally biased region" description="Basic and acidic residues" evidence="14">
    <location>
        <begin position="523"/>
        <end position="532"/>
    </location>
</feature>
<evidence type="ECO:0000256" key="7">
    <source>
        <dbReference type="ARBA" id="ARBA00023163"/>
    </source>
</evidence>
<keyword evidence="7" id="KW-0804">Transcription</keyword>
<dbReference type="InterPro" id="IPR036910">
    <property type="entry name" value="HMG_box_dom_sf"/>
</dbReference>
<feature type="DNA-binding region" description="HMG box" evidence="13">
    <location>
        <begin position="73"/>
        <end position="141"/>
    </location>
</feature>
<dbReference type="InterPro" id="IPR049523">
    <property type="entry name" value="BBX_HMG-box"/>
</dbReference>
<dbReference type="FunFam" id="1.10.30.10:FF:000014">
    <property type="entry name" value="HMG box transcription factor BBX"/>
    <property type="match status" value="1"/>
</dbReference>
<evidence type="ECO:0000313" key="17">
    <source>
        <dbReference type="Proteomes" id="UP000265120"/>
    </source>
</evidence>
<dbReference type="PROSITE" id="PS50118">
    <property type="entry name" value="HMG_BOX_2"/>
    <property type="match status" value="1"/>
</dbReference>
<dbReference type="PANTHER" id="PTHR13059">
    <property type="entry name" value="HMG-BOX TRANSCRIPTION FACTOR BBX"/>
    <property type="match status" value="1"/>
</dbReference>
<evidence type="ECO:0000256" key="6">
    <source>
        <dbReference type="ARBA" id="ARBA00023125"/>
    </source>
</evidence>
<comment type="subcellular location">
    <subcellularLocation>
        <location evidence="1">Nucleus</location>
    </subcellularLocation>
</comment>
<dbReference type="CDD" id="cd21989">
    <property type="entry name" value="HMG-box_HBP2"/>
    <property type="match status" value="1"/>
</dbReference>
<evidence type="ECO:0000256" key="4">
    <source>
        <dbReference type="ARBA" id="ARBA00022843"/>
    </source>
</evidence>
<keyword evidence="5" id="KW-0805">Transcription regulation</keyword>
<feature type="compositionally biased region" description="Low complexity" evidence="14">
    <location>
        <begin position="316"/>
        <end position="336"/>
    </location>
</feature>
<feature type="compositionally biased region" description="Basic residues" evidence="14">
    <location>
        <begin position="424"/>
        <end position="434"/>
    </location>
</feature>
<dbReference type="Pfam" id="PF09667">
    <property type="entry name" value="DUF2028"/>
    <property type="match status" value="1"/>
</dbReference>
<evidence type="ECO:0000256" key="2">
    <source>
        <dbReference type="ARBA" id="ARBA00022499"/>
    </source>
</evidence>
<evidence type="ECO:0000256" key="9">
    <source>
        <dbReference type="ARBA" id="ARBA00056859"/>
    </source>
</evidence>
<evidence type="ECO:0000256" key="8">
    <source>
        <dbReference type="ARBA" id="ARBA00023242"/>
    </source>
</evidence>
<dbReference type="GO" id="GO:0000981">
    <property type="term" value="F:DNA-binding transcription factor activity, RNA polymerase II-specific"/>
    <property type="evidence" value="ECO:0007669"/>
    <property type="project" value="TreeGrafter"/>
</dbReference>
<keyword evidence="6 13" id="KW-0238">DNA-binding</keyword>
<keyword evidence="2" id="KW-1017">Isopeptide bond</keyword>
<feature type="region of interest" description="Disordered" evidence="14">
    <location>
        <begin position="306"/>
        <end position="375"/>
    </location>
</feature>
<keyword evidence="3" id="KW-0597">Phosphoprotein</keyword>
<feature type="region of interest" description="Disordered" evidence="14">
    <location>
        <begin position="573"/>
        <end position="596"/>
    </location>
</feature>
<evidence type="ECO:0000256" key="5">
    <source>
        <dbReference type="ARBA" id="ARBA00023015"/>
    </source>
</evidence>
<feature type="compositionally biased region" description="Basic and acidic residues" evidence="14">
    <location>
        <begin position="435"/>
        <end position="446"/>
    </location>
</feature>
<dbReference type="InterPro" id="IPR052412">
    <property type="entry name" value="CC-Dev_Transcription_Reg"/>
</dbReference>
<dbReference type="Pfam" id="PF00505">
    <property type="entry name" value="HMG_box"/>
    <property type="match status" value="1"/>
</dbReference>
<feature type="region of interest" description="Disordered" evidence="14">
    <location>
        <begin position="400"/>
        <end position="532"/>
    </location>
</feature>
<dbReference type="GO" id="GO:0005634">
    <property type="term" value="C:nucleus"/>
    <property type="evidence" value="ECO:0007669"/>
    <property type="project" value="UniProtKB-SubCell"/>
</dbReference>
<evidence type="ECO:0000256" key="13">
    <source>
        <dbReference type="PROSITE-ProRule" id="PRU00267"/>
    </source>
</evidence>
<feature type="region of interest" description="Disordered" evidence="14">
    <location>
        <begin position="625"/>
        <end position="658"/>
    </location>
</feature>